<sequence length="136" mass="15046">MTIKSFFHKRACDEIEERISNNSQPLSLEPASVKKLGITTWGYVLCDFASCLIIISINSCNCIKYIRCILHCSANGPNGVLSRRDGNNSSAASQTNSWFDSDDRVIGGRAEDRAICLSSKGDRNHICRCCYCRSTA</sequence>
<reference evidence="1" key="2">
    <citation type="submission" date="2020-07" db="EMBL/GenBank/DDBJ databases">
        <authorList>
            <person name="Vera ALvarez R."/>
            <person name="Arias-Moreno D.M."/>
            <person name="Jimenez-Jacinto V."/>
            <person name="Jimenez-Bremont J.F."/>
            <person name="Swaminathan K."/>
            <person name="Moose S.P."/>
            <person name="Guerrero-Gonzalez M.L."/>
            <person name="Marino-Ramirez L."/>
            <person name="Landsman D."/>
            <person name="Rodriguez-Kessler M."/>
            <person name="Delgado-Sanchez P."/>
        </authorList>
    </citation>
    <scope>NUCLEOTIDE SEQUENCE</scope>
    <source>
        <tissue evidence="1">Cladode</tissue>
    </source>
</reference>
<reference evidence="1" key="1">
    <citation type="journal article" date="2013" name="J. Plant Res.">
        <title>Effect of fungi and light on seed germination of three Opuntia species from semiarid lands of central Mexico.</title>
        <authorList>
            <person name="Delgado-Sanchez P."/>
            <person name="Jimenez-Bremont J.F."/>
            <person name="Guerrero-Gonzalez Mde L."/>
            <person name="Flores J."/>
        </authorList>
    </citation>
    <scope>NUCLEOTIDE SEQUENCE</scope>
    <source>
        <tissue evidence="1">Cladode</tissue>
    </source>
</reference>
<dbReference type="EMBL" id="GISG01287982">
    <property type="protein sequence ID" value="MBA4680689.1"/>
    <property type="molecule type" value="Transcribed_RNA"/>
</dbReference>
<accession>A0A7C9FQJ8</accession>
<proteinExistence type="predicted"/>
<name>A0A7C9FQJ8_OPUST</name>
<organism evidence="1">
    <name type="scientific">Opuntia streptacantha</name>
    <name type="common">Prickly pear cactus</name>
    <name type="synonym">Opuntia cardona</name>
    <dbReference type="NCBI Taxonomy" id="393608"/>
    <lineage>
        <taxon>Eukaryota</taxon>
        <taxon>Viridiplantae</taxon>
        <taxon>Streptophyta</taxon>
        <taxon>Embryophyta</taxon>
        <taxon>Tracheophyta</taxon>
        <taxon>Spermatophyta</taxon>
        <taxon>Magnoliopsida</taxon>
        <taxon>eudicotyledons</taxon>
        <taxon>Gunneridae</taxon>
        <taxon>Pentapetalae</taxon>
        <taxon>Caryophyllales</taxon>
        <taxon>Cactineae</taxon>
        <taxon>Cactaceae</taxon>
        <taxon>Opuntioideae</taxon>
        <taxon>Opuntia</taxon>
    </lineage>
</organism>
<protein>
    <submittedName>
        <fullName evidence="1">Uncharacterized protein</fullName>
    </submittedName>
</protein>
<dbReference type="AlphaFoldDB" id="A0A7C9FQJ8"/>
<evidence type="ECO:0000313" key="1">
    <source>
        <dbReference type="EMBL" id="MBA4680689.1"/>
    </source>
</evidence>